<organismHost>
    <name type="scientific">Melanoplus sanguinipes</name>
    <name type="common">Migratory grasshopper</name>
    <dbReference type="NCBI Taxonomy" id="65742"/>
</organismHost>
<dbReference type="Gene3D" id="3.30.66.10">
    <property type="entry name" value="DNA topoisomerase I domain"/>
    <property type="match status" value="1"/>
</dbReference>
<dbReference type="Gene3D" id="3.90.15.10">
    <property type="entry name" value="Topoisomerase I, Chain A, domain 3"/>
    <property type="match status" value="1"/>
</dbReference>
<name>Q9YVW2_MSEPV</name>
<evidence type="ECO:0000313" key="11">
    <source>
        <dbReference type="EMBL" id="AAC97665.1"/>
    </source>
</evidence>
<dbReference type="Pfam" id="PF01028">
    <property type="entry name" value="Topoisom_I"/>
    <property type="match status" value="1"/>
</dbReference>
<dbReference type="Pfam" id="PF09266">
    <property type="entry name" value="VirDNA-topo-I_N"/>
    <property type="match status" value="1"/>
</dbReference>
<dbReference type="EC" id="5.6.2.1" evidence="3"/>
<dbReference type="InterPro" id="IPR035447">
    <property type="entry name" value="DNA_topo_I_N_sf"/>
</dbReference>
<evidence type="ECO:0000256" key="1">
    <source>
        <dbReference type="ARBA" id="ARBA00000213"/>
    </source>
</evidence>
<feature type="domain" description="DNA topoisomerase I catalytic core eukaryotic-type" evidence="9">
    <location>
        <begin position="81"/>
        <end position="290"/>
    </location>
</feature>
<dbReference type="SUPFAM" id="SSF55869">
    <property type="entry name" value="DNA topoisomerase I domain"/>
    <property type="match status" value="1"/>
</dbReference>
<dbReference type="GO" id="GO:0003677">
    <property type="term" value="F:DNA binding"/>
    <property type="evidence" value="ECO:0007669"/>
    <property type="project" value="UniProtKB-UniRule"/>
</dbReference>
<dbReference type="InterPro" id="IPR014711">
    <property type="entry name" value="TopoI_cat_a-hlx-sub_euk"/>
</dbReference>
<comment type="catalytic activity">
    <reaction evidence="1 8">
        <text>ATP-independent breakage of single-stranded DNA, followed by passage and rejoining.</text>
        <dbReference type="EC" id="5.6.2.1"/>
    </reaction>
</comment>
<evidence type="ECO:0000256" key="8">
    <source>
        <dbReference type="PROSITE-ProRule" id="PRU01382"/>
    </source>
</evidence>
<evidence type="ECO:0000256" key="2">
    <source>
        <dbReference type="ARBA" id="ARBA00006645"/>
    </source>
</evidence>
<evidence type="ECO:0000259" key="9">
    <source>
        <dbReference type="Pfam" id="PF01028"/>
    </source>
</evidence>
<keyword evidence="12" id="KW-1185">Reference proteome</keyword>
<evidence type="ECO:0000256" key="4">
    <source>
        <dbReference type="ARBA" id="ARBA00022921"/>
    </source>
</evidence>
<proteinExistence type="inferred from homology"/>
<dbReference type="GO" id="GO:0003917">
    <property type="term" value="F:DNA topoisomerase type I (single strand cut, ATP-independent) activity"/>
    <property type="evidence" value="ECO:0007669"/>
    <property type="project" value="UniProtKB-UniRule"/>
</dbReference>
<protein>
    <recommendedName>
        <fullName evidence="3">DNA topoisomerase</fullName>
        <ecNumber evidence="3">5.6.2.1</ecNumber>
    </recommendedName>
</protein>
<evidence type="ECO:0000256" key="3">
    <source>
        <dbReference type="ARBA" id="ARBA00012891"/>
    </source>
</evidence>
<keyword evidence="5 8" id="KW-0799">Topoisomerase</keyword>
<dbReference type="Proteomes" id="UP000172353">
    <property type="component" value="Segment"/>
</dbReference>
<dbReference type="InterPro" id="IPR001631">
    <property type="entry name" value="TopoI"/>
</dbReference>
<accession>Q9YVW2</accession>
<dbReference type="InterPro" id="IPR015346">
    <property type="entry name" value="TopoI_N_vir"/>
</dbReference>
<dbReference type="OrthoDB" id="5271at10239"/>
<comment type="similarity">
    <text evidence="2 8">Belongs to the type IB topoisomerase family.</text>
</comment>
<evidence type="ECO:0000256" key="6">
    <source>
        <dbReference type="ARBA" id="ARBA00023125"/>
    </source>
</evidence>
<gene>
    <name evidence="11" type="primary">MSV130</name>
</gene>
<dbReference type="SUPFAM" id="SSF56349">
    <property type="entry name" value="DNA breaking-rejoining enzymes"/>
    <property type="match status" value="1"/>
</dbReference>
<feature type="domain" description="DNA topoisomerase I N-terminal viral" evidence="10">
    <location>
        <begin position="15"/>
        <end position="63"/>
    </location>
</feature>
<dbReference type="PIR" id="T28291">
    <property type="entry name" value="T28291"/>
</dbReference>
<keyword evidence="4" id="KW-0426">Late protein</keyword>
<dbReference type="InterPro" id="IPR011010">
    <property type="entry name" value="DNA_brk_join_enz"/>
</dbReference>
<evidence type="ECO:0000259" key="10">
    <source>
        <dbReference type="Pfam" id="PF09266"/>
    </source>
</evidence>
<evidence type="ECO:0000313" key="12">
    <source>
        <dbReference type="Proteomes" id="UP000172353"/>
    </source>
</evidence>
<keyword evidence="7 8" id="KW-0413">Isomerase</keyword>
<dbReference type="EMBL" id="AF063866">
    <property type="protein sequence ID" value="AAC97665.1"/>
    <property type="molecule type" value="Genomic_DNA"/>
</dbReference>
<dbReference type="InterPro" id="IPR013500">
    <property type="entry name" value="TopoI_cat_euk"/>
</dbReference>
<dbReference type="PROSITE" id="PS52038">
    <property type="entry name" value="TOPO_IB_2"/>
    <property type="match status" value="1"/>
</dbReference>
<sequence length="328" mass="38955">MRKKYIKYYNVINNKIYDDKNNEIINEELNKIIIKYKPPSHLHDIKLIAKNIKEADNGIVYIGLDSTNKKQYIYGINFVTNRKKNKIKTFLKVNQKIPDIERYIKKELDIFNKSDNPKISINTLFAVILLMEMNFFIRTGKKKYLNDNETIGLLTLQKSNFTFNNDKYIDILFKGKKKQLQQFTVDKENHKLLYKILKLLINNTEDFIFKTTDNILFSESKMYQMMKMFSISLKDIRTFGVNRILINELWKAMQLIDISYIKKNDIRRMITDVINKTANIIGHTPSISKKSYIVDELRSIITPDLFIYKDTSFKDFYNIIIKKLTESI</sequence>
<feature type="active site" description="O-(3'-phospho-DNA)-tyrosine intermediate" evidence="8">
    <location>
        <position position="292"/>
    </location>
</feature>
<dbReference type="GO" id="GO:0006265">
    <property type="term" value="P:DNA topological change"/>
    <property type="evidence" value="ECO:0007669"/>
    <property type="project" value="UniProtKB-UniRule"/>
</dbReference>
<reference evidence="11 12" key="1">
    <citation type="journal article" date="1999" name="J. Virol.">
        <title>The genome of Melanoplus sanguinipes entomopoxvirus.</title>
        <authorList>
            <person name="Afonso C.L."/>
            <person name="Tulman E.R."/>
            <person name="Lu Z."/>
            <person name="Oma E."/>
            <person name="Kutish G.F."/>
            <person name="Rock D.L."/>
        </authorList>
    </citation>
    <scope>NUCLEOTIDE SEQUENCE [LARGE SCALE GENOMIC DNA]</scope>
    <source>
        <strain evidence="11">Tucson</strain>
    </source>
</reference>
<dbReference type="KEGG" id="vg:1449928"/>
<keyword evidence="6 8" id="KW-0238">DNA-binding</keyword>
<organism evidence="11 12">
    <name type="scientific">Melanoplus sanguinipes entomopoxvirus</name>
    <name type="common">MsEPV</name>
    <dbReference type="NCBI Taxonomy" id="83191"/>
    <lineage>
        <taxon>Viruses</taxon>
        <taxon>Varidnaviria</taxon>
        <taxon>Bamfordvirae</taxon>
        <taxon>Nucleocytoviricota</taxon>
        <taxon>Pokkesviricetes</taxon>
        <taxon>Chitovirales</taxon>
        <taxon>Poxviridae</taxon>
        <taxon>Entomopoxvirinae</taxon>
        <taxon>Deltaentomopoxvirus</taxon>
        <taxon>Deltaentomopoxvirus msanguinipes</taxon>
    </lineage>
</organism>
<dbReference type="RefSeq" id="NP_048201.1">
    <property type="nucleotide sequence ID" value="NC_001993.1"/>
</dbReference>
<dbReference type="PRINTS" id="PR00416">
    <property type="entry name" value="EUTPISMRASEI"/>
</dbReference>
<evidence type="ECO:0000256" key="5">
    <source>
        <dbReference type="ARBA" id="ARBA00023029"/>
    </source>
</evidence>
<evidence type="ECO:0000256" key="7">
    <source>
        <dbReference type="ARBA" id="ARBA00023235"/>
    </source>
</evidence>
<dbReference type="GeneID" id="1449928"/>